<reference evidence="2" key="2">
    <citation type="submission" date="2020-09" db="EMBL/GenBank/DDBJ databases">
        <authorList>
            <person name="Sun Q."/>
            <person name="Ohkuma M."/>
        </authorList>
    </citation>
    <scope>NUCLEOTIDE SEQUENCE</scope>
    <source>
        <strain evidence="2">JCM 4784</strain>
    </source>
</reference>
<protein>
    <recommendedName>
        <fullName evidence="4">Secreted protein</fullName>
    </recommendedName>
</protein>
<keyword evidence="1" id="KW-0732">Signal</keyword>
<feature type="chain" id="PRO_5038046316" description="Secreted protein" evidence="1">
    <location>
        <begin position="18"/>
        <end position="117"/>
    </location>
</feature>
<dbReference type="Proteomes" id="UP000608024">
    <property type="component" value="Unassembled WGS sequence"/>
</dbReference>
<keyword evidence="3" id="KW-1185">Reference proteome</keyword>
<organism evidence="2 3">
    <name type="scientific">Streptomyces longispororuber</name>
    <dbReference type="NCBI Taxonomy" id="68230"/>
    <lineage>
        <taxon>Bacteria</taxon>
        <taxon>Bacillati</taxon>
        <taxon>Actinomycetota</taxon>
        <taxon>Actinomycetes</taxon>
        <taxon>Kitasatosporales</taxon>
        <taxon>Streptomycetaceae</taxon>
        <taxon>Streptomyces</taxon>
    </lineage>
</organism>
<evidence type="ECO:0008006" key="4">
    <source>
        <dbReference type="Google" id="ProtNLM"/>
    </source>
</evidence>
<evidence type="ECO:0000313" key="3">
    <source>
        <dbReference type="Proteomes" id="UP000608024"/>
    </source>
</evidence>
<dbReference type="AlphaFoldDB" id="A0A918Z531"/>
<evidence type="ECO:0000256" key="1">
    <source>
        <dbReference type="SAM" id="SignalP"/>
    </source>
</evidence>
<evidence type="ECO:0000313" key="2">
    <source>
        <dbReference type="EMBL" id="GHE37728.1"/>
    </source>
</evidence>
<proteinExistence type="predicted"/>
<accession>A0A918Z531</accession>
<feature type="signal peptide" evidence="1">
    <location>
        <begin position="1"/>
        <end position="17"/>
    </location>
</feature>
<comment type="caution">
    <text evidence="2">The sequence shown here is derived from an EMBL/GenBank/DDBJ whole genome shotgun (WGS) entry which is preliminary data.</text>
</comment>
<sequence>MGVAGALTLASPAPASAATTAHCTSASGFRDTLSHRGSLHAALASCPDFTDSGAPYTFFVDAYYSAEVHGVPPRVGFVRYDDQLADCTAVTLEGTRLKATGCHVTHQPRPGTGQPSR</sequence>
<gene>
    <name evidence="2" type="ORF">GCM10018785_04160</name>
</gene>
<name>A0A918Z531_9ACTN</name>
<reference evidence="2" key="1">
    <citation type="journal article" date="2014" name="Int. J. Syst. Evol. Microbiol.">
        <title>Complete genome sequence of Corynebacterium casei LMG S-19264T (=DSM 44701T), isolated from a smear-ripened cheese.</title>
        <authorList>
            <consortium name="US DOE Joint Genome Institute (JGI-PGF)"/>
            <person name="Walter F."/>
            <person name="Albersmeier A."/>
            <person name="Kalinowski J."/>
            <person name="Ruckert C."/>
        </authorList>
    </citation>
    <scope>NUCLEOTIDE SEQUENCE</scope>
    <source>
        <strain evidence="2">JCM 4784</strain>
    </source>
</reference>
<dbReference type="EMBL" id="BNBT01000004">
    <property type="protein sequence ID" value="GHE37728.1"/>
    <property type="molecule type" value="Genomic_DNA"/>
</dbReference>